<evidence type="ECO:0000313" key="3">
    <source>
        <dbReference type="Proteomes" id="UP000625711"/>
    </source>
</evidence>
<evidence type="ECO:0000313" key="2">
    <source>
        <dbReference type="EMBL" id="KAF7274300.1"/>
    </source>
</evidence>
<comment type="caution">
    <text evidence="2">The sequence shown here is derived from an EMBL/GenBank/DDBJ whole genome shotgun (WGS) entry which is preliminary data.</text>
</comment>
<dbReference type="AlphaFoldDB" id="A0A834IAJ4"/>
<organism evidence="2 3">
    <name type="scientific">Rhynchophorus ferrugineus</name>
    <name type="common">Red palm weevil</name>
    <name type="synonym">Curculio ferrugineus</name>
    <dbReference type="NCBI Taxonomy" id="354439"/>
    <lineage>
        <taxon>Eukaryota</taxon>
        <taxon>Metazoa</taxon>
        <taxon>Ecdysozoa</taxon>
        <taxon>Arthropoda</taxon>
        <taxon>Hexapoda</taxon>
        <taxon>Insecta</taxon>
        <taxon>Pterygota</taxon>
        <taxon>Neoptera</taxon>
        <taxon>Endopterygota</taxon>
        <taxon>Coleoptera</taxon>
        <taxon>Polyphaga</taxon>
        <taxon>Cucujiformia</taxon>
        <taxon>Curculionidae</taxon>
        <taxon>Dryophthorinae</taxon>
        <taxon>Rhynchophorus</taxon>
    </lineage>
</organism>
<evidence type="ECO:0000256" key="1">
    <source>
        <dbReference type="SAM" id="MobiDB-lite"/>
    </source>
</evidence>
<dbReference type="EMBL" id="JAACXV010012937">
    <property type="protein sequence ID" value="KAF7274300.1"/>
    <property type="molecule type" value="Genomic_DNA"/>
</dbReference>
<feature type="non-terminal residue" evidence="2">
    <location>
        <position position="1"/>
    </location>
</feature>
<gene>
    <name evidence="2" type="ORF">GWI33_013032</name>
</gene>
<feature type="region of interest" description="Disordered" evidence="1">
    <location>
        <begin position="20"/>
        <end position="69"/>
    </location>
</feature>
<feature type="compositionally biased region" description="Pro residues" evidence="1">
    <location>
        <begin position="109"/>
        <end position="119"/>
    </location>
</feature>
<protein>
    <submittedName>
        <fullName evidence="2">Uncharacterized protein</fullName>
    </submittedName>
</protein>
<reference evidence="2" key="1">
    <citation type="submission" date="2020-08" db="EMBL/GenBank/DDBJ databases">
        <title>Genome sequencing and assembly of the red palm weevil Rhynchophorus ferrugineus.</title>
        <authorList>
            <person name="Dias G.B."/>
            <person name="Bergman C.M."/>
            <person name="Manee M."/>
        </authorList>
    </citation>
    <scope>NUCLEOTIDE SEQUENCE</scope>
    <source>
        <strain evidence="2">AA-2017</strain>
        <tissue evidence="2">Whole larva</tissue>
    </source>
</reference>
<feature type="compositionally biased region" description="Low complexity" evidence="1">
    <location>
        <begin position="38"/>
        <end position="49"/>
    </location>
</feature>
<proteinExistence type="predicted"/>
<accession>A0A834IAJ4</accession>
<dbReference type="Proteomes" id="UP000625711">
    <property type="component" value="Unassembled WGS sequence"/>
</dbReference>
<sequence length="125" mass="12787">PLVSRTRTPVYLTSVSSLSPHFSAYRPSPPYLEPPPAAASSSATASRSPFYPLDPGGIGRGGGGEERKVGGRFVDLTAIHPSAPLLCPVAPSSVSLPSSSFETVGLTPSLPPGGPPSPSRRPNNV</sequence>
<feature type="compositionally biased region" description="Pro residues" evidence="1">
    <location>
        <begin position="27"/>
        <end position="37"/>
    </location>
</feature>
<feature type="region of interest" description="Disordered" evidence="1">
    <location>
        <begin position="92"/>
        <end position="125"/>
    </location>
</feature>
<name>A0A834IAJ4_RHYFE</name>
<feature type="compositionally biased region" description="Low complexity" evidence="1">
    <location>
        <begin position="92"/>
        <end position="108"/>
    </location>
</feature>
<keyword evidence="3" id="KW-1185">Reference proteome</keyword>